<comment type="caution">
    <text evidence="2">The sequence shown here is derived from an EMBL/GenBank/DDBJ whole genome shotgun (WGS) entry which is preliminary data.</text>
</comment>
<evidence type="ECO:0000313" key="2">
    <source>
        <dbReference type="EMBL" id="KAF9991244.1"/>
    </source>
</evidence>
<dbReference type="EMBL" id="JAAAHW010002869">
    <property type="protein sequence ID" value="KAF9991244.1"/>
    <property type="molecule type" value="Genomic_DNA"/>
</dbReference>
<evidence type="ECO:0000313" key="3">
    <source>
        <dbReference type="Proteomes" id="UP000749646"/>
    </source>
</evidence>
<proteinExistence type="predicted"/>
<keyword evidence="3" id="KW-1185">Reference proteome</keyword>
<evidence type="ECO:0000256" key="1">
    <source>
        <dbReference type="SAM" id="MobiDB-lite"/>
    </source>
</evidence>
<gene>
    <name evidence="2" type="ORF">BGZ65_000835</name>
</gene>
<reference evidence="2" key="1">
    <citation type="journal article" date="2020" name="Fungal Divers.">
        <title>Resolving the Mortierellaceae phylogeny through synthesis of multi-gene phylogenetics and phylogenomics.</title>
        <authorList>
            <person name="Vandepol N."/>
            <person name="Liber J."/>
            <person name="Desiro A."/>
            <person name="Na H."/>
            <person name="Kennedy M."/>
            <person name="Barry K."/>
            <person name="Grigoriev I.V."/>
            <person name="Miller A.N."/>
            <person name="O'Donnell K."/>
            <person name="Stajich J.E."/>
            <person name="Bonito G."/>
        </authorList>
    </citation>
    <scope>NUCLEOTIDE SEQUENCE</scope>
    <source>
        <strain evidence="2">MES-2147</strain>
    </source>
</reference>
<dbReference type="Proteomes" id="UP000749646">
    <property type="component" value="Unassembled WGS sequence"/>
</dbReference>
<feature type="region of interest" description="Disordered" evidence="1">
    <location>
        <begin position="1"/>
        <end position="62"/>
    </location>
</feature>
<accession>A0A9P6MBW2</accession>
<dbReference type="AlphaFoldDB" id="A0A9P6MBW2"/>
<feature type="compositionally biased region" description="Basic residues" evidence="1">
    <location>
        <begin position="8"/>
        <end position="33"/>
    </location>
</feature>
<organism evidence="2 3">
    <name type="scientific">Modicella reniformis</name>
    <dbReference type="NCBI Taxonomy" id="1440133"/>
    <lineage>
        <taxon>Eukaryota</taxon>
        <taxon>Fungi</taxon>
        <taxon>Fungi incertae sedis</taxon>
        <taxon>Mucoromycota</taxon>
        <taxon>Mortierellomycotina</taxon>
        <taxon>Mortierellomycetes</taxon>
        <taxon>Mortierellales</taxon>
        <taxon>Mortierellaceae</taxon>
        <taxon>Modicella</taxon>
    </lineage>
</organism>
<sequence>MGIDETRTKKRKRSKRSKRRRHRKRKISQKNKTSRVIYKSLQDADSRRYSPHTVKDLTQVPK</sequence>
<protein>
    <submittedName>
        <fullName evidence="2">Uncharacterized protein</fullName>
    </submittedName>
</protein>
<feature type="non-terminal residue" evidence="2">
    <location>
        <position position="1"/>
    </location>
</feature>
<name>A0A9P6MBW2_9FUNG</name>